<dbReference type="CDD" id="cd01029">
    <property type="entry name" value="TOPRIM_primases"/>
    <property type="match status" value="1"/>
</dbReference>
<dbReference type="STRING" id="1434232.MAIT1_04382"/>
<evidence type="ECO:0000256" key="1">
    <source>
        <dbReference type="SAM" id="MobiDB-lite"/>
    </source>
</evidence>
<name>A0A1Y2K523_9PROT</name>
<comment type="caution">
    <text evidence="2">The sequence shown here is derived from an EMBL/GenBank/DDBJ whole genome shotgun (WGS) entry which is preliminary data.</text>
</comment>
<evidence type="ECO:0000313" key="3">
    <source>
        <dbReference type="Proteomes" id="UP000194003"/>
    </source>
</evidence>
<reference evidence="2 3" key="1">
    <citation type="journal article" date="2016" name="BMC Genomics">
        <title>Combined genomic and structural analyses of a cultured magnetotactic bacterium reveals its niche adaptation to a dynamic environment.</title>
        <authorList>
            <person name="Araujo A.C."/>
            <person name="Morillo V."/>
            <person name="Cypriano J."/>
            <person name="Teixeira L.C."/>
            <person name="Leao P."/>
            <person name="Lyra S."/>
            <person name="Almeida L.G."/>
            <person name="Bazylinski D.A."/>
            <person name="Vasconcellos A.T."/>
            <person name="Abreu F."/>
            <person name="Lins U."/>
        </authorList>
    </citation>
    <scope>NUCLEOTIDE SEQUENCE [LARGE SCALE GENOMIC DNA]</scope>
    <source>
        <strain evidence="2 3">IT-1</strain>
    </source>
</reference>
<dbReference type="Proteomes" id="UP000194003">
    <property type="component" value="Unassembled WGS sequence"/>
</dbReference>
<evidence type="ECO:0000313" key="2">
    <source>
        <dbReference type="EMBL" id="OSM04467.1"/>
    </source>
</evidence>
<dbReference type="InterPro" id="IPR034154">
    <property type="entry name" value="TOPRIM_DnaG/twinkle"/>
</dbReference>
<keyword evidence="3" id="KW-1185">Reference proteome</keyword>
<dbReference type="AlphaFoldDB" id="A0A1Y2K523"/>
<sequence>MIGSHPYLDFNDAGPQSELPGITDRGQEKEEIKTRLLGRVEEALRYLMPAGKVRHGQFHIGDVAGAPGESMKVELSGEKAGVWYDHAEGKGGDILDLWARSRGIDPVTRFGDVMNEVRAWLGDPMRVTTSSAPSQRREPPMDDLGPHTGKWDYFDADGKLLVCVYRYDPPNRRKQFRPLDVRTGKWQAPTIQRPLYNLPGIAQADEVVLVEGEKTAQALIDIGITATTSMHGSNAPVEKTDWSPLRGKRLIIWPDRDKPGWEYGQSASKAMKAAGAKSIAILIPPAEKPEKWDAADAVAEGMDIQTFLRDAPRAAPNGPRRRIRLSDWTFDRYQGPAPERKWLIDGVLPLGVPGMVAAIGGAGKSMLLMDLCAKVAQVESGSPMPMEALGGPLVSVAGTAVMFTAEDDADEVHRRLAGLVGALPDPSRLIVVPLPNAGGAIPLVAMGREGPVLTDAYEEMRAELLEIPDLRLVVIDPLQSFAGGDVNSDPAAGAMFFARLGRIAAETGATTLVAHHFRKVGMKPIHTAAEAREAIRGTTALVDGGRWSYALWEADSDEAEKVCEKLNERYIREKVFKGAVVKSNWPTDKSIRTYVRDASTGLLGEKTMELAMGGKDFGDLLQILEQTIEKAAANGQPFTKTGGNGLHERRSELPAELLGVSRNKIVSMVDALLTTGRLVLCMAEGSTIKKWLDVPQGEFALGVGQFQLGSVLNEGE</sequence>
<gene>
    <name evidence="2" type="ORF">MAIT1_04382</name>
</gene>
<proteinExistence type="predicted"/>
<organism evidence="2 3">
    <name type="scientific">Magnetofaba australis IT-1</name>
    <dbReference type="NCBI Taxonomy" id="1434232"/>
    <lineage>
        <taxon>Bacteria</taxon>
        <taxon>Pseudomonadati</taxon>
        <taxon>Pseudomonadota</taxon>
        <taxon>Magnetococcia</taxon>
        <taxon>Magnetococcales</taxon>
        <taxon>Magnetococcaceae</taxon>
        <taxon>Magnetofaba</taxon>
    </lineage>
</organism>
<dbReference type="Pfam" id="PF13481">
    <property type="entry name" value="AAA_25"/>
    <property type="match status" value="1"/>
</dbReference>
<dbReference type="InterPro" id="IPR027417">
    <property type="entry name" value="P-loop_NTPase"/>
</dbReference>
<dbReference type="SUPFAM" id="SSF52540">
    <property type="entry name" value="P-loop containing nucleoside triphosphate hydrolases"/>
    <property type="match status" value="1"/>
</dbReference>
<dbReference type="InterPro" id="IPR038724">
    <property type="entry name" value="RepA"/>
</dbReference>
<dbReference type="Gene3D" id="3.40.1360.10">
    <property type="match status" value="1"/>
</dbReference>
<protein>
    <submittedName>
        <fullName evidence="2">Putative TOPRIM domain-containing protein</fullName>
    </submittedName>
</protein>
<dbReference type="Gene3D" id="3.40.50.300">
    <property type="entry name" value="P-loop containing nucleotide triphosphate hydrolases"/>
    <property type="match status" value="1"/>
</dbReference>
<dbReference type="RefSeq" id="WP_085442549.1">
    <property type="nucleotide sequence ID" value="NZ_LVJN01000019.1"/>
</dbReference>
<feature type="region of interest" description="Disordered" evidence="1">
    <location>
        <begin position="1"/>
        <end position="27"/>
    </location>
</feature>
<accession>A0A1Y2K523</accession>
<dbReference type="EMBL" id="LVJN01000019">
    <property type="protein sequence ID" value="OSM04467.1"/>
    <property type="molecule type" value="Genomic_DNA"/>
</dbReference>
<dbReference type="OrthoDB" id="1496333at2"/>
<dbReference type="CDD" id="cd01125">
    <property type="entry name" value="RepA_RSF1010_like"/>
    <property type="match status" value="1"/>
</dbReference>